<comment type="caution">
    <text evidence="1">The sequence shown here is derived from an EMBL/GenBank/DDBJ whole genome shotgun (WGS) entry which is preliminary data.</text>
</comment>
<evidence type="ECO:0000313" key="2">
    <source>
        <dbReference type="Proteomes" id="UP000664034"/>
    </source>
</evidence>
<dbReference type="GO" id="GO:0000287">
    <property type="term" value="F:magnesium ion binding"/>
    <property type="evidence" value="ECO:0007669"/>
    <property type="project" value="InterPro"/>
</dbReference>
<protein>
    <submittedName>
        <fullName evidence="1">RusA family crossover junction endodeoxyribonuclease</fullName>
    </submittedName>
</protein>
<dbReference type="Proteomes" id="UP000664034">
    <property type="component" value="Unassembled WGS sequence"/>
</dbReference>
<dbReference type="AlphaFoldDB" id="A0A939GBW4"/>
<reference evidence="1" key="1">
    <citation type="submission" date="2021-03" db="EMBL/GenBank/DDBJ databases">
        <title>Fibrella sp. HMF5335 genome sequencing and assembly.</title>
        <authorList>
            <person name="Kang H."/>
            <person name="Kim H."/>
            <person name="Bae S."/>
            <person name="Joh K."/>
        </authorList>
    </citation>
    <scope>NUCLEOTIDE SEQUENCE</scope>
    <source>
        <strain evidence="1">HMF5335</strain>
    </source>
</reference>
<organism evidence="1 2">
    <name type="scientific">Fibrella rubiginis</name>
    <dbReference type="NCBI Taxonomy" id="2817060"/>
    <lineage>
        <taxon>Bacteria</taxon>
        <taxon>Pseudomonadati</taxon>
        <taxon>Bacteroidota</taxon>
        <taxon>Cytophagia</taxon>
        <taxon>Cytophagales</taxon>
        <taxon>Spirosomataceae</taxon>
        <taxon>Fibrella</taxon>
    </lineage>
</organism>
<dbReference type="SUPFAM" id="SSF103084">
    <property type="entry name" value="Holliday junction resolvase RusA"/>
    <property type="match status" value="1"/>
</dbReference>
<dbReference type="GO" id="GO:0006310">
    <property type="term" value="P:DNA recombination"/>
    <property type="evidence" value="ECO:0007669"/>
    <property type="project" value="InterPro"/>
</dbReference>
<evidence type="ECO:0000313" key="1">
    <source>
        <dbReference type="EMBL" id="MBO0936192.1"/>
    </source>
</evidence>
<dbReference type="InterPro" id="IPR036614">
    <property type="entry name" value="RusA-like_sf"/>
</dbReference>
<sequence>MYSFILNTKPKSYNSWAKASGSGIRYKDALTNALMSFHPDCVSGEQDMYGLVYHFYKKQEGLDADNLSKPIWDCLRGVLYTDDSQVKLRLAGSFNLLDPVYDYQALDFTGISGDIVSALLNAFETEQHILYVECGTFSADLIRLNLNRDAN</sequence>
<name>A0A939GBW4_9BACT</name>
<dbReference type="RefSeq" id="WP_207363729.1">
    <property type="nucleotide sequence ID" value="NZ_JAFMYV010000002.1"/>
</dbReference>
<dbReference type="Gene3D" id="3.30.1330.70">
    <property type="entry name" value="Holliday junction resolvase RusA"/>
    <property type="match status" value="1"/>
</dbReference>
<gene>
    <name evidence="1" type="ORF">J2I47_06505</name>
</gene>
<accession>A0A939GBW4</accession>
<dbReference type="GO" id="GO:0006281">
    <property type="term" value="P:DNA repair"/>
    <property type="evidence" value="ECO:0007669"/>
    <property type="project" value="InterPro"/>
</dbReference>
<dbReference type="EMBL" id="JAFMYV010000002">
    <property type="protein sequence ID" value="MBO0936192.1"/>
    <property type="molecule type" value="Genomic_DNA"/>
</dbReference>
<dbReference type="Pfam" id="PF05866">
    <property type="entry name" value="RusA"/>
    <property type="match status" value="1"/>
</dbReference>
<dbReference type="InterPro" id="IPR008822">
    <property type="entry name" value="Endonuclease_RusA-like"/>
</dbReference>
<keyword evidence="2" id="KW-1185">Reference proteome</keyword>
<proteinExistence type="predicted"/>